<dbReference type="EMBL" id="BAAAZC010000030">
    <property type="protein sequence ID" value="GAA3988257.1"/>
    <property type="molecule type" value="Genomic_DNA"/>
</dbReference>
<organism evidence="4 5">
    <name type="scientific">Mucilaginibacter dorajii</name>
    <dbReference type="NCBI Taxonomy" id="692994"/>
    <lineage>
        <taxon>Bacteria</taxon>
        <taxon>Pseudomonadati</taxon>
        <taxon>Bacteroidota</taxon>
        <taxon>Sphingobacteriia</taxon>
        <taxon>Sphingobacteriales</taxon>
        <taxon>Sphingobacteriaceae</taxon>
        <taxon>Mucilaginibacter</taxon>
    </lineage>
</organism>
<gene>
    <name evidence="4" type="ORF">GCM10022210_46390</name>
</gene>
<feature type="domain" description="Serine aminopeptidase S33" evidence="2">
    <location>
        <begin position="196"/>
        <end position="283"/>
    </location>
</feature>
<dbReference type="InterPro" id="IPR022742">
    <property type="entry name" value="Hydrolase_4"/>
</dbReference>
<dbReference type="Proteomes" id="UP001500742">
    <property type="component" value="Unassembled WGS sequence"/>
</dbReference>
<comment type="caution">
    <text evidence="4">The sequence shown here is derived from an EMBL/GenBank/DDBJ whole genome shotgun (WGS) entry which is preliminary data.</text>
</comment>
<dbReference type="RefSeq" id="WP_259093125.1">
    <property type="nucleotide sequence ID" value="NZ_BAAAZC010000030.1"/>
</dbReference>
<evidence type="ECO:0000259" key="2">
    <source>
        <dbReference type="Pfam" id="PF12146"/>
    </source>
</evidence>
<protein>
    <recommendedName>
        <fullName evidence="6">Serine aminopeptidase S33 domain-containing protein</fullName>
    </recommendedName>
</protein>
<dbReference type="Gene3D" id="3.10.450.590">
    <property type="match status" value="1"/>
</dbReference>
<keyword evidence="1" id="KW-0732">Signal</keyword>
<accession>A0ABP7QUM5</accession>
<dbReference type="PANTHER" id="PTHR43265:SF1">
    <property type="entry name" value="ESTERASE ESTD"/>
    <property type="match status" value="1"/>
</dbReference>
<proteinExistence type="predicted"/>
<dbReference type="Pfam" id="PF12146">
    <property type="entry name" value="Hydrolase_4"/>
    <property type="match status" value="1"/>
</dbReference>
<feature type="chain" id="PRO_5046492855" description="Serine aminopeptidase S33 domain-containing protein" evidence="1">
    <location>
        <begin position="20"/>
        <end position="436"/>
    </location>
</feature>
<evidence type="ECO:0000313" key="4">
    <source>
        <dbReference type="EMBL" id="GAA3988257.1"/>
    </source>
</evidence>
<dbReference type="Gene3D" id="3.40.50.1820">
    <property type="entry name" value="alpha/beta hydrolase"/>
    <property type="match status" value="1"/>
</dbReference>
<dbReference type="Pfam" id="PF13026">
    <property type="entry name" value="DUF3887"/>
    <property type="match status" value="1"/>
</dbReference>
<keyword evidence="5" id="KW-1185">Reference proteome</keyword>
<evidence type="ECO:0000313" key="5">
    <source>
        <dbReference type="Proteomes" id="UP001500742"/>
    </source>
</evidence>
<evidence type="ECO:0000256" key="1">
    <source>
        <dbReference type="SAM" id="SignalP"/>
    </source>
</evidence>
<feature type="domain" description="DUF3887" evidence="3">
    <location>
        <begin position="33"/>
        <end position="114"/>
    </location>
</feature>
<evidence type="ECO:0000259" key="3">
    <source>
        <dbReference type="Pfam" id="PF13026"/>
    </source>
</evidence>
<evidence type="ECO:0008006" key="6">
    <source>
        <dbReference type="Google" id="ProtNLM"/>
    </source>
</evidence>
<name>A0ABP7QUM5_9SPHI</name>
<feature type="signal peptide" evidence="1">
    <location>
        <begin position="1"/>
        <end position="19"/>
    </location>
</feature>
<dbReference type="InterPro" id="IPR053145">
    <property type="entry name" value="AB_hydrolase_Est10"/>
</dbReference>
<dbReference type="PANTHER" id="PTHR43265">
    <property type="entry name" value="ESTERASE ESTD"/>
    <property type="match status" value="1"/>
</dbReference>
<dbReference type="SUPFAM" id="SSF53474">
    <property type="entry name" value="alpha/beta-Hydrolases"/>
    <property type="match status" value="1"/>
</dbReference>
<sequence length="436" mass="47767">MKKFSFLVLIICLATNVFAQTEPANYKTALNRFIRFYNTNKPDSISTHFSPEMKAALPADQFKSTTTQLRTQLGDIVTTDFVKLEGTVALYKATFKNAVFLLNIGLNAKDQYTGLLLKPYDAAATTAPAAPVETAFAMDPSITESPITVKNLAGSISGTLAIPKGSTGKIPVVLIIAGSGPTDRDGNSAKNGLNGNTYKMIANELGKNGIASLRYDKRLVGQSVSSTTETQLRFEDYVEDAVNLINFLNDDERFSRIIIFGHSEGSLVGILSSIDEPVKGFISAEGAGDSADNILTEQMKSQPTHISEGFKRMLDSLKKGKTTDNIDPSLYFIARPGIQKYLMSWFRYNPARSIRQLKIPILIVQGTTDLQVKVTDAEKLKKGKSDATLDIIAEMNHILKEAPADKDKNLATYTDPNLPLKPEFVKALITFVKHVR</sequence>
<reference evidence="5" key="1">
    <citation type="journal article" date="2019" name="Int. J. Syst. Evol. Microbiol.">
        <title>The Global Catalogue of Microorganisms (GCM) 10K type strain sequencing project: providing services to taxonomists for standard genome sequencing and annotation.</title>
        <authorList>
            <consortium name="The Broad Institute Genomics Platform"/>
            <consortium name="The Broad Institute Genome Sequencing Center for Infectious Disease"/>
            <person name="Wu L."/>
            <person name="Ma J."/>
        </authorList>
    </citation>
    <scope>NUCLEOTIDE SEQUENCE [LARGE SCALE GENOMIC DNA]</scope>
    <source>
        <strain evidence="5">JCM 16601</strain>
    </source>
</reference>
<dbReference type="InterPro" id="IPR029058">
    <property type="entry name" value="AB_hydrolase_fold"/>
</dbReference>
<dbReference type="InterPro" id="IPR024981">
    <property type="entry name" value="DUF3887"/>
</dbReference>